<dbReference type="AlphaFoldDB" id="A0A392TIU8"/>
<name>A0A392TIU8_9FABA</name>
<protein>
    <submittedName>
        <fullName evidence="1">Uncharacterized protein</fullName>
    </submittedName>
</protein>
<accession>A0A392TIU8</accession>
<organism evidence="1 2">
    <name type="scientific">Trifolium medium</name>
    <dbReference type="NCBI Taxonomy" id="97028"/>
    <lineage>
        <taxon>Eukaryota</taxon>
        <taxon>Viridiplantae</taxon>
        <taxon>Streptophyta</taxon>
        <taxon>Embryophyta</taxon>
        <taxon>Tracheophyta</taxon>
        <taxon>Spermatophyta</taxon>
        <taxon>Magnoliopsida</taxon>
        <taxon>eudicotyledons</taxon>
        <taxon>Gunneridae</taxon>
        <taxon>Pentapetalae</taxon>
        <taxon>rosids</taxon>
        <taxon>fabids</taxon>
        <taxon>Fabales</taxon>
        <taxon>Fabaceae</taxon>
        <taxon>Papilionoideae</taxon>
        <taxon>50 kb inversion clade</taxon>
        <taxon>NPAAA clade</taxon>
        <taxon>Hologalegina</taxon>
        <taxon>IRL clade</taxon>
        <taxon>Trifolieae</taxon>
        <taxon>Trifolium</taxon>
    </lineage>
</organism>
<dbReference type="EMBL" id="LXQA010589729">
    <property type="protein sequence ID" value="MCI60882.1"/>
    <property type="molecule type" value="Genomic_DNA"/>
</dbReference>
<proteinExistence type="predicted"/>
<keyword evidence="2" id="KW-1185">Reference proteome</keyword>
<evidence type="ECO:0000313" key="2">
    <source>
        <dbReference type="Proteomes" id="UP000265520"/>
    </source>
</evidence>
<reference evidence="1 2" key="1">
    <citation type="journal article" date="2018" name="Front. Plant Sci.">
        <title>Red Clover (Trifolium pratense) and Zigzag Clover (T. medium) - A Picture of Genomic Similarities and Differences.</title>
        <authorList>
            <person name="Dluhosova J."/>
            <person name="Istvanek J."/>
            <person name="Nedelnik J."/>
            <person name="Repkova J."/>
        </authorList>
    </citation>
    <scope>NUCLEOTIDE SEQUENCE [LARGE SCALE GENOMIC DNA]</scope>
    <source>
        <strain evidence="2">cv. 10/8</strain>
        <tissue evidence="1">Leaf</tissue>
    </source>
</reference>
<sequence>MWIADASNILDHRGHILELVGRFALEKGKELKLCWSLRTNSDDPEHSL</sequence>
<evidence type="ECO:0000313" key="1">
    <source>
        <dbReference type="EMBL" id="MCI60882.1"/>
    </source>
</evidence>
<dbReference type="Proteomes" id="UP000265520">
    <property type="component" value="Unassembled WGS sequence"/>
</dbReference>
<comment type="caution">
    <text evidence="1">The sequence shown here is derived from an EMBL/GenBank/DDBJ whole genome shotgun (WGS) entry which is preliminary data.</text>
</comment>